<proteinExistence type="inferred from homology"/>
<organism evidence="6 7">
    <name type="scientific">Biomphalaria glabrata</name>
    <name type="common">Bloodfluke planorb</name>
    <name type="synonym">Freshwater snail</name>
    <dbReference type="NCBI Taxonomy" id="6526"/>
    <lineage>
        <taxon>Eukaryota</taxon>
        <taxon>Metazoa</taxon>
        <taxon>Spiralia</taxon>
        <taxon>Lophotrochozoa</taxon>
        <taxon>Mollusca</taxon>
        <taxon>Gastropoda</taxon>
        <taxon>Heterobranchia</taxon>
        <taxon>Euthyneura</taxon>
        <taxon>Panpulmonata</taxon>
        <taxon>Hygrophila</taxon>
        <taxon>Lymnaeoidea</taxon>
        <taxon>Planorbidae</taxon>
        <taxon>Biomphalaria</taxon>
    </lineage>
</organism>
<evidence type="ECO:0000256" key="1">
    <source>
        <dbReference type="ARBA" id="ARBA00008535"/>
    </source>
</evidence>
<dbReference type="AlphaFoldDB" id="A0A2C9M7F9"/>
<keyword evidence="3" id="KW-0342">GTP-binding</keyword>
<dbReference type="InterPro" id="IPR006703">
    <property type="entry name" value="G_AIG1"/>
</dbReference>
<keyword evidence="4" id="KW-0472">Membrane</keyword>
<evidence type="ECO:0000256" key="4">
    <source>
        <dbReference type="SAM" id="Phobius"/>
    </source>
</evidence>
<dbReference type="GO" id="GO:0005525">
    <property type="term" value="F:GTP binding"/>
    <property type="evidence" value="ECO:0007669"/>
    <property type="project" value="UniProtKB-KW"/>
</dbReference>
<keyword evidence="2" id="KW-0547">Nucleotide-binding</keyword>
<dbReference type="VEuPathDB" id="VectorBase:BGLB039329"/>
<feature type="domain" description="AIG1-type G" evidence="5">
    <location>
        <begin position="517"/>
        <end position="734"/>
    </location>
</feature>
<name>A0A2C9M7F9_BIOGL</name>
<evidence type="ECO:0000313" key="7">
    <source>
        <dbReference type="Proteomes" id="UP000076420"/>
    </source>
</evidence>
<accession>A0A2C9M7F9</accession>
<dbReference type="EnsemblMetazoa" id="BGLB039329-RA">
    <property type="protein sequence ID" value="BGLB039329-PA"/>
    <property type="gene ID" value="BGLB039329"/>
</dbReference>
<dbReference type="PANTHER" id="PTHR10903:SF184">
    <property type="entry name" value="GTP-BINDING PROTEIN A"/>
    <property type="match status" value="1"/>
</dbReference>
<feature type="transmembrane region" description="Helical" evidence="4">
    <location>
        <begin position="991"/>
        <end position="1009"/>
    </location>
</feature>
<dbReference type="PROSITE" id="PS51720">
    <property type="entry name" value="G_AIG1"/>
    <property type="match status" value="2"/>
</dbReference>
<evidence type="ECO:0000256" key="3">
    <source>
        <dbReference type="ARBA" id="ARBA00023134"/>
    </source>
</evidence>
<dbReference type="Pfam" id="PF04548">
    <property type="entry name" value="AIG1"/>
    <property type="match status" value="2"/>
</dbReference>
<sequence>MLASQQRRLTYLLVGKTGIGKSSTGNSLLGHNLFKNSDLALSETNQIQVQSATVDGYNLTVVDTPGVMHTGLDLEAIKLKACNEMKEAVSKCPDQGKMAIVIVLKYGDRFTEENKRTVDILKQMFGEENLCKSCVIVMTHGDMFALNYQQEKQFKDWMAEQKEELGQLFSLVQYRCLLFNNKCKDSAEVKRQRQRMLDLVKGLDQGYTKTQFSRLKKQHHRLVFELQLPTLQIMYGNKLQELFNSFHSISMSPRSPNRFESLLLALSKYLNELNKADDPRTIFYLADEPRFFQVLRDQVTKLQSMIEKEKMIDNYEKDLDLLIVNLDQSIQQKTLYDLDYRERKINSLSVNIKDNKDIYISLKAKLKLVHSKLLKAKQTKVSVLYGAQIDTLRNDVVKTNIPTLVSRFTEYFRRLNEISDSISKENRKIGGLDHLVDDVEELKKRIEYMKEDNDISIGWTSTSGIMAGVSVATGFVPVVGLFISAALNVVPAIGRSIHTAVVRTKRSTDIATSSVSRNDFTFLLVGKTGSGISSTANTILGQYAFKTSDKAKTKTSRVQVKKVSVDGYNLTVVDTPGLMNTGLDSDKAKLKGCKDLQEAVSKCPNQGKIIVIIVWKYGDRFTEENRTMLHILKQMFGEGNFSHSFIVVVTYGDLYDLNYPNRKSFVQWLKNQKTDLAHLLSLVQYRCVKFNNKSKQKEEFKSQRKTLIDLAKIFNHGLTKEQFSLLRKQHHRLTLEAKLKEKQVLYMQKEMDCSEKLHFMSLTSRDLSSYEHLISIISRHISEMDQADSRDCIHYMRSESRFFTRFRKRIMLVQRNLRREQAILEHGNGLDQLTEQLDLMVIENTFEGLSYCEMKFKILLQNEAYNRDLCTLKPKLDIAELKLKEAERKRIQVEFKAKLDTLRKDMREITLPVSFQTFIHFRYRRYKIYSTLTSQSRNVQGHEDLLNQLDDMTSQINYLEEDNYSFLVWMIITFISAGLNIAVGLCTDSRVAVSVSMILLAFPMLGRWLQTLFVRRRRSRDLGINS</sequence>
<protein>
    <recommendedName>
        <fullName evidence="5">AIG1-type G domain-containing protein</fullName>
    </recommendedName>
</protein>
<dbReference type="SUPFAM" id="SSF52540">
    <property type="entry name" value="P-loop containing nucleoside triphosphate hydrolases"/>
    <property type="match status" value="2"/>
</dbReference>
<dbReference type="Gene3D" id="3.40.50.300">
    <property type="entry name" value="P-loop containing nucleotide triphosphate hydrolases"/>
    <property type="match status" value="2"/>
</dbReference>
<comment type="similarity">
    <text evidence="1">Belongs to the TRAFAC class TrmE-Era-EngA-EngB-Septin-like GTPase superfamily. AIG1/Toc34/Toc159-like paraseptin GTPase family. IAN subfamily.</text>
</comment>
<gene>
    <name evidence="6" type="primary">106072011</name>
</gene>
<evidence type="ECO:0000259" key="5">
    <source>
        <dbReference type="PROSITE" id="PS51720"/>
    </source>
</evidence>
<dbReference type="VEuPathDB" id="VectorBase:BGLAX_031003"/>
<feature type="transmembrane region" description="Helical" evidence="4">
    <location>
        <begin position="966"/>
        <end position="985"/>
    </location>
</feature>
<dbReference type="Proteomes" id="UP000076420">
    <property type="component" value="Unassembled WGS sequence"/>
</dbReference>
<reference evidence="6" key="1">
    <citation type="submission" date="2020-05" db="UniProtKB">
        <authorList>
            <consortium name="EnsemblMetazoa"/>
        </authorList>
    </citation>
    <scope>IDENTIFICATION</scope>
    <source>
        <strain evidence="6">BB02</strain>
    </source>
</reference>
<dbReference type="KEGG" id="bgt:106072011"/>
<dbReference type="InterPro" id="IPR045058">
    <property type="entry name" value="GIMA/IAN/Toc"/>
</dbReference>
<dbReference type="PANTHER" id="PTHR10903">
    <property type="entry name" value="GTPASE, IMAP FAMILY MEMBER-RELATED"/>
    <property type="match status" value="1"/>
</dbReference>
<dbReference type="OrthoDB" id="425923at2759"/>
<feature type="domain" description="AIG1-type G" evidence="5">
    <location>
        <begin position="6"/>
        <end position="216"/>
    </location>
</feature>
<dbReference type="InterPro" id="IPR027417">
    <property type="entry name" value="P-loop_NTPase"/>
</dbReference>
<keyword evidence="4" id="KW-0812">Transmembrane</keyword>
<evidence type="ECO:0000313" key="6">
    <source>
        <dbReference type="EnsemblMetazoa" id="BGLB039329-PA"/>
    </source>
</evidence>
<keyword evidence="4" id="KW-1133">Transmembrane helix</keyword>
<evidence type="ECO:0000256" key="2">
    <source>
        <dbReference type="ARBA" id="ARBA00022741"/>
    </source>
</evidence>